<dbReference type="InterPro" id="IPR002877">
    <property type="entry name" value="RNA_MeTrfase_FtsJ_dom"/>
</dbReference>
<gene>
    <name evidence="4" type="primary">tlyA_5</name>
    <name evidence="4" type="ORF">SDC9_39743</name>
</gene>
<dbReference type="CDD" id="cd00165">
    <property type="entry name" value="S4"/>
    <property type="match status" value="1"/>
</dbReference>
<organism evidence="4">
    <name type="scientific">bioreactor metagenome</name>
    <dbReference type="NCBI Taxonomy" id="1076179"/>
    <lineage>
        <taxon>unclassified sequences</taxon>
        <taxon>metagenomes</taxon>
        <taxon>ecological metagenomes</taxon>
    </lineage>
</organism>
<dbReference type="PIRSF" id="PIRSF005578">
    <property type="entry name" value="TlyA"/>
    <property type="match status" value="1"/>
</dbReference>
<name>A0A644VQD8_9ZZZZ</name>
<dbReference type="SUPFAM" id="SSF55174">
    <property type="entry name" value="Alpha-L RNA-binding motif"/>
    <property type="match status" value="1"/>
</dbReference>
<dbReference type="PANTHER" id="PTHR32319">
    <property type="entry name" value="BACTERIAL HEMOLYSIN-LIKE PROTEIN"/>
    <property type="match status" value="1"/>
</dbReference>
<dbReference type="Pfam" id="PF01728">
    <property type="entry name" value="FtsJ"/>
    <property type="match status" value="1"/>
</dbReference>
<dbReference type="InterPro" id="IPR029063">
    <property type="entry name" value="SAM-dependent_MTases_sf"/>
</dbReference>
<dbReference type="PROSITE" id="PS50889">
    <property type="entry name" value="S4"/>
    <property type="match status" value="1"/>
</dbReference>
<dbReference type="SMART" id="SM00363">
    <property type="entry name" value="S4"/>
    <property type="match status" value="1"/>
</dbReference>
<protein>
    <submittedName>
        <fullName evidence="4">16S/23S rRNA (Cytidine-2'-O)-methyltransferase TlyA</fullName>
        <ecNumber evidence="4">2.1.1.226</ecNumber>
    </submittedName>
</protein>
<dbReference type="InterPro" id="IPR002942">
    <property type="entry name" value="S4_RNA-bd"/>
</dbReference>
<evidence type="ECO:0000256" key="1">
    <source>
        <dbReference type="ARBA" id="ARBA00022884"/>
    </source>
</evidence>
<dbReference type="InterPro" id="IPR004538">
    <property type="entry name" value="Hemolysin_A/TlyA"/>
</dbReference>
<dbReference type="SUPFAM" id="SSF53335">
    <property type="entry name" value="S-adenosyl-L-methionine-dependent methyltransferases"/>
    <property type="match status" value="1"/>
</dbReference>
<keyword evidence="4" id="KW-0808">Transferase</keyword>
<dbReference type="GO" id="GO:0008168">
    <property type="term" value="F:methyltransferase activity"/>
    <property type="evidence" value="ECO:0007669"/>
    <property type="project" value="UniProtKB-KW"/>
</dbReference>
<dbReference type="GO" id="GO:0003723">
    <property type="term" value="F:RNA binding"/>
    <property type="evidence" value="ECO:0007669"/>
    <property type="project" value="UniProtKB-KW"/>
</dbReference>
<dbReference type="PANTHER" id="PTHR32319:SF0">
    <property type="entry name" value="BACTERIAL HEMOLYSIN-LIKE PROTEIN"/>
    <property type="match status" value="1"/>
</dbReference>
<feature type="domain" description="RNA-binding S4" evidence="3">
    <location>
        <begin position="6"/>
        <end position="69"/>
    </location>
</feature>
<dbReference type="InterPro" id="IPR047048">
    <property type="entry name" value="TlyA"/>
</dbReference>
<dbReference type="GO" id="GO:0032259">
    <property type="term" value="P:methylation"/>
    <property type="evidence" value="ECO:0007669"/>
    <property type="project" value="UniProtKB-KW"/>
</dbReference>
<dbReference type="Pfam" id="PF01479">
    <property type="entry name" value="S4"/>
    <property type="match status" value="1"/>
</dbReference>
<accession>A0A644VQD8</accession>
<dbReference type="AlphaFoldDB" id="A0A644VQD8"/>
<evidence type="ECO:0000313" key="4">
    <source>
        <dbReference type="EMBL" id="MPL93609.1"/>
    </source>
</evidence>
<dbReference type="InterPro" id="IPR036986">
    <property type="entry name" value="S4_RNA-bd_sf"/>
</dbReference>
<dbReference type="EC" id="2.1.1.226" evidence="4"/>
<dbReference type="Gene3D" id="3.40.50.150">
    <property type="entry name" value="Vaccinia Virus protein VP39"/>
    <property type="match status" value="1"/>
</dbReference>
<dbReference type="Gene3D" id="3.10.290.10">
    <property type="entry name" value="RNA-binding S4 domain"/>
    <property type="match status" value="1"/>
</dbReference>
<dbReference type="EMBL" id="VSSQ01000397">
    <property type="protein sequence ID" value="MPL93609.1"/>
    <property type="molecule type" value="Genomic_DNA"/>
</dbReference>
<keyword evidence="1" id="KW-0694">RNA-binding</keyword>
<evidence type="ECO:0000259" key="3">
    <source>
        <dbReference type="SMART" id="SM00363"/>
    </source>
</evidence>
<proteinExistence type="inferred from homology"/>
<sequence length="269" mass="30119">MSGKKERLDILLFEKGIFTSRERAKTNIMAGKIFVDGRRVDKAGEKVNIDADIIFKGQEIPYVSRGGLKLEKAIKEFGVNLENKVCMDIGASTGGFTDCMLQNNAKKVFSIDVGYGQFAWKLRTDPRVVCMERTNIRYVTPEELGETTDFASIDVSFISLKKIMPATLSLLNDNGEVVALIKPQFEAGKEKVGKKGVVREISVHKEVVINITEFLISQNLNILAVSYSPIKGPEGNIEYLVYFTKDAKRESKFTLDDIDRIVNESHNIL</sequence>
<reference evidence="4" key="1">
    <citation type="submission" date="2019-08" db="EMBL/GenBank/DDBJ databases">
        <authorList>
            <person name="Kucharzyk K."/>
            <person name="Murdoch R.W."/>
            <person name="Higgins S."/>
            <person name="Loffler F."/>
        </authorList>
    </citation>
    <scope>NUCLEOTIDE SEQUENCE</scope>
</reference>
<evidence type="ECO:0000256" key="2">
    <source>
        <dbReference type="ARBA" id="ARBA00029460"/>
    </source>
</evidence>
<comment type="similarity">
    <text evidence="2">Belongs to the TlyA family.</text>
</comment>
<dbReference type="NCBIfam" id="TIGR00478">
    <property type="entry name" value="tly"/>
    <property type="match status" value="1"/>
</dbReference>
<keyword evidence="4" id="KW-0489">Methyltransferase</keyword>
<comment type="caution">
    <text evidence="4">The sequence shown here is derived from an EMBL/GenBank/DDBJ whole genome shotgun (WGS) entry which is preliminary data.</text>
</comment>